<accession>A0A0N4VUM9</accession>
<evidence type="ECO:0000313" key="3">
    <source>
        <dbReference type="WBParaSite" id="HPLM_0000099601-mRNA-1"/>
    </source>
</evidence>
<reference evidence="1 2" key="2">
    <citation type="submission" date="2018-11" db="EMBL/GenBank/DDBJ databases">
        <authorList>
            <consortium name="Pathogen Informatics"/>
        </authorList>
    </citation>
    <scope>NUCLEOTIDE SEQUENCE [LARGE SCALE GENOMIC DNA]</scope>
    <source>
        <strain evidence="1 2">MHpl1</strain>
    </source>
</reference>
<evidence type="ECO:0000313" key="2">
    <source>
        <dbReference type="Proteomes" id="UP000268014"/>
    </source>
</evidence>
<protein>
    <submittedName>
        <fullName evidence="1 3">Uncharacterized protein</fullName>
    </submittedName>
</protein>
<dbReference type="AlphaFoldDB" id="A0A0N4VUM9"/>
<organism evidence="3">
    <name type="scientific">Haemonchus placei</name>
    <name type="common">Barber's pole worm</name>
    <dbReference type="NCBI Taxonomy" id="6290"/>
    <lineage>
        <taxon>Eukaryota</taxon>
        <taxon>Metazoa</taxon>
        <taxon>Ecdysozoa</taxon>
        <taxon>Nematoda</taxon>
        <taxon>Chromadorea</taxon>
        <taxon>Rhabditida</taxon>
        <taxon>Rhabditina</taxon>
        <taxon>Rhabditomorpha</taxon>
        <taxon>Strongyloidea</taxon>
        <taxon>Trichostrongylidae</taxon>
        <taxon>Haemonchus</taxon>
    </lineage>
</organism>
<dbReference type="EMBL" id="UZAF01001078">
    <property type="protein sequence ID" value="VDO07353.1"/>
    <property type="molecule type" value="Genomic_DNA"/>
</dbReference>
<proteinExistence type="predicted"/>
<reference evidence="3" key="1">
    <citation type="submission" date="2017-02" db="UniProtKB">
        <authorList>
            <consortium name="WormBaseParasite"/>
        </authorList>
    </citation>
    <scope>IDENTIFICATION</scope>
</reference>
<name>A0A0N4VUM9_HAEPC</name>
<dbReference type="Proteomes" id="UP000268014">
    <property type="component" value="Unassembled WGS sequence"/>
</dbReference>
<gene>
    <name evidence="1" type="ORF">HPLM_LOCUS997</name>
</gene>
<keyword evidence="2" id="KW-1185">Reference proteome</keyword>
<evidence type="ECO:0000313" key="1">
    <source>
        <dbReference type="EMBL" id="VDO07353.1"/>
    </source>
</evidence>
<dbReference type="WBParaSite" id="HPLM_0000099601-mRNA-1">
    <property type="protein sequence ID" value="HPLM_0000099601-mRNA-1"/>
    <property type="gene ID" value="HPLM_0000099601"/>
</dbReference>
<sequence>MRLLRFASFHPTDTRSCSVVGSIEHNHHRVSF</sequence>